<comment type="similarity">
    <text evidence="1">Belongs to the ABC transporter superfamily.</text>
</comment>
<evidence type="ECO:0000256" key="2">
    <source>
        <dbReference type="ARBA" id="ARBA00022448"/>
    </source>
</evidence>
<evidence type="ECO:0000313" key="6">
    <source>
        <dbReference type="EMBL" id="MCI5755161.1"/>
    </source>
</evidence>
<dbReference type="FunFam" id="3.40.50.300:FF:000020">
    <property type="entry name" value="Amino acid ABC transporter ATP-binding component"/>
    <property type="match status" value="1"/>
</dbReference>
<dbReference type="CDD" id="cd03262">
    <property type="entry name" value="ABC_HisP_GlnQ"/>
    <property type="match status" value="1"/>
</dbReference>
<dbReference type="Gene3D" id="3.40.50.300">
    <property type="entry name" value="P-loop containing nucleotide triphosphate hydrolases"/>
    <property type="match status" value="1"/>
</dbReference>
<keyword evidence="3" id="KW-0547">Nucleotide-binding</keyword>
<proteinExistence type="inferred from homology"/>
<reference evidence="6 7" key="1">
    <citation type="submission" date="2022-03" db="EMBL/GenBank/DDBJ databases">
        <title>Metagenome-assembled genomes from swine fecal metagenomes.</title>
        <authorList>
            <person name="Holman D.B."/>
            <person name="Kommadath A."/>
        </authorList>
    </citation>
    <scope>NUCLEOTIDE SEQUENCE [LARGE SCALE GENOMIC DNA]</scope>
    <source>
        <strain evidence="6">SUG147</strain>
    </source>
</reference>
<dbReference type="PROSITE" id="PS50893">
    <property type="entry name" value="ABC_TRANSPORTER_2"/>
    <property type="match status" value="1"/>
</dbReference>
<dbReference type="PROSITE" id="PS00211">
    <property type="entry name" value="ABC_TRANSPORTER_1"/>
    <property type="match status" value="1"/>
</dbReference>
<dbReference type="InterPro" id="IPR027417">
    <property type="entry name" value="P-loop_NTPase"/>
</dbReference>
<dbReference type="GO" id="GO:0015424">
    <property type="term" value="F:ABC-type amino acid transporter activity"/>
    <property type="evidence" value="ECO:0007669"/>
    <property type="project" value="InterPro"/>
</dbReference>
<protein>
    <submittedName>
        <fullName evidence="6">Amino acid ABC transporter ATP-binding protein</fullName>
    </submittedName>
</protein>
<accession>A0AAE3JZF4</accession>
<sequence>MIEVKDLKKSFVPDKPVLDGINCKIEDGEQIVVIGPSGGGKSTFLRCLNMLEVPSSGQIIIDGEDITAPGVNLNKVRTHMGMVFQHFNLFPHFTVLKNIWFAPAELKLQSKEEAKENALKLLARVGLSDKADAYPSQLSGGQKQRIAIVRALAMNPRVMLFDEPTSALDPEMVGEVLDVMKELAESKMTMIVVTHEMGFAREVGTRVFFMDGGIIAEENTPEELFSNPKNPRTQQFLHSVL</sequence>
<keyword evidence="2" id="KW-0813">Transport</keyword>
<dbReference type="InterPro" id="IPR030679">
    <property type="entry name" value="ABC_ATPase_HisP-typ"/>
</dbReference>
<dbReference type="InterPro" id="IPR003439">
    <property type="entry name" value="ABC_transporter-like_ATP-bd"/>
</dbReference>
<evidence type="ECO:0000259" key="5">
    <source>
        <dbReference type="PROSITE" id="PS50893"/>
    </source>
</evidence>
<dbReference type="EMBL" id="JALEMU010000045">
    <property type="protein sequence ID" value="MCI5755161.1"/>
    <property type="molecule type" value="Genomic_DNA"/>
</dbReference>
<gene>
    <name evidence="6" type="ORF">MR241_02565</name>
</gene>
<comment type="caution">
    <text evidence="6">The sequence shown here is derived from an EMBL/GenBank/DDBJ whole genome shotgun (WGS) entry which is preliminary data.</text>
</comment>
<dbReference type="InterPro" id="IPR017871">
    <property type="entry name" value="ABC_transporter-like_CS"/>
</dbReference>
<dbReference type="InterPro" id="IPR050086">
    <property type="entry name" value="MetN_ABC_transporter-like"/>
</dbReference>
<organism evidence="6 7">
    <name type="scientific">Candidatus Colimorpha enterica</name>
    <dbReference type="NCBI Taxonomy" id="3083063"/>
    <lineage>
        <taxon>Bacteria</taxon>
        <taxon>Pseudomonadati</taxon>
        <taxon>Bacteroidota</taxon>
        <taxon>Bacteroidia</taxon>
        <taxon>Bacteroidales</taxon>
        <taxon>Candidatus Colimorpha</taxon>
    </lineage>
</organism>
<evidence type="ECO:0000313" key="7">
    <source>
        <dbReference type="Proteomes" id="UP001139365"/>
    </source>
</evidence>
<dbReference type="SMART" id="SM00382">
    <property type="entry name" value="AAA"/>
    <property type="match status" value="1"/>
</dbReference>
<feature type="domain" description="ABC transporter" evidence="5">
    <location>
        <begin position="2"/>
        <end position="237"/>
    </location>
</feature>
<keyword evidence="4 6" id="KW-0067">ATP-binding</keyword>
<evidence type="ECO:0000256" key="1">
    <source>
        <dbReference type="ARBA" id="ARBA00005417"/>
    </source>
</evidence>
<name>A0AAE3JZF4_9BACT</name>
<evidence type="ECO:0000256" key="3">
    <source>
        <dbReference type="ARBA" id="ARBA00022741"/>
    </source>
</evidence>
<dbReference type="GO" id="GO:0005524">
    <property type="term" value="F:ATP binding"/>
    <property type="evidence" value="ECO:0007669"/>
    <property type="project" value="UniProtKB-KW"/>
</dbReference>
<dbReference type="Pfam" id="PF00005">
    <property type="entry name" value="ABC_tran"/>
    <property type="match status" value="1"/>
</dbReference>
<dbReference type="PIRSF" id="PIRSF039085">
    <property type="entry name" value="ABC_ATPase_HisP"/>
    <property type="match status" value="1"/>
</dbReference>
<dbReference type="InterPro" id="IPR003593">
    <property type="entry name" value="AAA+_ATPase"/>
</dbReference>
<dbReference type="SUPFAM" id="SSF52540">
    <property type="entry name" value="P-loop containing nucleoside triphosphate hydrolases"/>
    <property type="match status" value="1"/>
</dbReference>
<dbReference type="AlphaFoldDB" id="A0AAE3JZF4"/>
<dbReference type="PANTHER" id="PTHR43166:SF37">
    <property type="entry name" value="ARGININE TRANSPORT ATP-BINDING PROTEIN ARTM"/>
    <property type="match status" value="1"/>
</dbReference>
<dbReference type="PANTHER" id="PTHR43166">
    <property type="entry name" value="AMINO ACID IMPORT ATP-BINDING PROTEIN"/>
    <property type="match status" value="1"/>
</dbReference>
<dbReference type="Proteomes" id="UP001139365">
    <property type="component" value="Unassembled WGS sequence"/>
</dbReference>
<evidence type="ECO:0000256" key="4">
    <source>
        <dbReference type="ARBA" id="ARBA00022840"/>
    </source>
</evidence>
<dbReference type="GO" id="GO:0016887">
    <property type="term" value="F:ATP hydrolysis activity"/>
    <property type="evidence" value="ECO:0007669"/>
    <property type="project" value="InterPro"/>
</dbReference>